<dbReference type="PANTHER" id="PTHR34047:SF8">
    <property type="entry name" value="PROTEIN YKFC"/>
    <property type="match status" value="1"/>
</dbReference>
<name>A0A846QPC6_9FLAO</name>
<gene>
    <name evidence="3" type="ORF">GGR42_000420</name>
</gene>
<sequence length="423" mass="48524">MKKTLLYKISSEKKLLAAWGKLNKSNKSSYGIDNISIEDFSANLEDKISSISKNLRANSYKFSKNRAVLIPKSNGKFRPLQVPTISDRLVLKSIAIELEEQFSETIDKSSGLSFAYQKKLGVKDAIEKIKEHYDSGNDVVLEADLINFFGEVDKEKLLNTQIFPKLPDDSLNDLINNALNQEIGGLDKIKQHEKKYFDGLNTGIPQGNPLSPLLSNIYLSPFDIYLKSKGHLLVRYADDFVIMCKNETECKNAYKDSLEILTKLDLKIHPLEDSDKTKIVDLSKSTFDFLSITFDGKSFYPSIENVERLKSKIRDICNGKIDYNVLTLLKKVFNVFDGWVSAFYYTEVERYSKEVDYYINRQLFLALRKFDWKFTPSSKGKLPNKYRHKNESPDCLSDKQRQKSGIPICTELLTSKRNKKNDT</sequence>
<evidence type="ECO:0000256" key="1">
    <source>
        <dbReference type="ARBA" id="ARBA00034120"/>
    </source>
</evidence>
<dbReference type="InterPro" id="IPR051083">
    <property type="entry name" value="GrpII_Intron_Splice-Mob/Def"/>
</dbReference>
<dbReference type="InterPro" id="IPR043502">
    <property type="entry name" value="DNA/RNA_pol_sf"/>
</dbReference>
<evidence type="ECO:0000313" key="3">
    <source>
        <dbReference type="EMBL" id="NJB69958.1"/>
    </source>
</evidence>
<evidence type="ECO:0000313" key="4">
    <source>
        <dbReference type="Proteomes" id="UP000590442"/>
    </source>
</evidence>
<dbReference type="EMBL" id="JAATJJ010000001">
    <property type="protein sequence ID" value="NJB69958.1"/>
    <property type="molecule type" value="Genomic_DNA"/>
</dbReference>
<dbReference type="SUPFAM" id="SSF56672">
    <property type="entry name" value="DNA/RNA polymerases"/>
    <property type="match status" value="1"/>
</dbReference>
<dbReference type="CDD" id="cd01651">
    <property type="entry name" value="RT_G2_intron"/>
    <property type="match status" value="1"/>
</dbReference>
<dbReference type="InterPro" id="IPR000477">
    <property type="entry name" value="RT_dom"/>
</dbReference>
<comment type="similarity">
    <text evidence="1">Belongs to the bacterial reverse transcriptase family.</text>
</comment>
<keyword evidence="3" id="KW-0808">Transferase</keyword>
<keyword evidence="3" id="KW-0548">Nucleotidyltransferase</keyword>
<keyword evidence="3" id="KW-0695">RNA-directed DNA polymerase</keyword>
<accession>A0A846QPC6</accession>
<reference evidence="3 4" key="1">
    <citation type="submission" date="2020-03" db="EMBL/GenBank/DDBJ databases">
        <title>Genomic Encyclopedia of Type Strains, Phase IV (KMG-IV): sequencing the most valuable type-strain genomes for metagenomic binning, comparative biology and taxonomic classification.</title>
        <authorList>
            <person name="Goeker M."/>
        </authorList>
    </citation>
    <scope>NUCLEOTIDE SEQUENCE [LARGE SCALE GENOMIC DNA]</scope>
    <source>
        <strain evidence="3 4">DSM 29762</strain>
    </source>
</reference>
<dbReference type="Pfam" id="PF00078">
    <property type="entry name" value="RVT_1"/>
    <property type="match status" value="1"/>
</dbReference>
<dbReference type="PROSITE" id="PS50878">
    <property type="entry name" value="RT_POL"/>
    <property type="match status" value="1"/>
</dbReference>
<keyword evidence="4" id="KW-1185">Reference proteome</keyword>
<proteinExistence type="inferred from homology"/>
<dbReference type="AlphaFoldDB" id="A0A846QPC6"/>
<protein>
    <submittedName>
        <fullName evidence="3">RNA-directed DNA polymerase</fullName>
        <ecNumber evidence="3">2.7.7.49</ecNumber>
    </submittedName>
</protein>
<dbReference type="Proteomes" id="UP000590442">
    <property type="component" value="Unassembled WGS sequence"/>
</dbReference>
<evidence type="ECO:0000259" key="2">
    <source>
        <dbReference type="PROSITE" id="PS50878"/>
    </source>
</evidence>
<feature type="domain" description="Reverse transcriptase" evidence="2">
    <location>
        <begin position="51"/>
        <end position="294"/>
    </location>
</feature>
<dbReference type="GO" id="GO:0003964">
    <property type="term" value="F:RNA-directed DNA polymerase activity"/>
    <property type="evidence" value="ECO:0007669"/>
    <property type="project" value="UniProtKB-KW"/>
</dbReference>
<dbReference type="RefSeq" id="WP_167960356.1">
    <property type="nucleotide sequence ID" value="NZ_JAATJJ010000001.1"/>
</dbReference>
<dbReference type="PANTHER" id="PTHR34047">
    <property type="entry name" value="NUCLEAR INTRON MATURASE 1, MITOCHONDRIAL-RELATED"/>
    <property type="match status" value="1"/>
</dbReference>
<comment type="caution">
    <text evidence="3">The sequence shown here is derived from an EMBL/GenBank/DDBJ whole genome shotgun (WGS) entry which is preliminary data.</text>
</comment>
<organism evidence="3 4">
    <name type="scientific">Saonia flava</name>
    <dbReference type="NCBI Taxonomy" id="523696"/>
    <lineage>
        <taxon>Bacteria</taxon>
        <taxon>Pseudomonadati</taxon>
        <taxon>Bacteroidota</taxon>
        <taxon>Flavobacteriia</taxon>
        <taxon>Flavobacteriales</taxon>
        <taxon>Flavobacteriaceae</taxon>
        <taxon>Saonia</taxon>
    </lineage>
</organism>
<dbReference type="EC" id="2.7.7.49" evidence="3"/>